<dbReference type="SUPFAM" id="SSF47699">
    <property type="entry name" value="Bifunctional inhibitor/lipid-transfer protein/seed storage 2S albumin"/>
    <property type="match status" value="1"/>
</dbReference>
<keyword evidence="1" id="KW-0446">Lipid-binding</keyword>
<protein>
    <recommendedName>
        <fullName evidence="1">Non-specific lipid-transfer protein</fullName>
    </recommendedName>
</protein>
<evidence type="ECO:0000259" key="3">
    <source>
        <dbReference type="SMART" id="SM00499"/>
    </source>
</evidence>
<dbReference type="RefSeq" id="XP_039114768.1">
    <property type="nucleotide sequence ID" value="XM_039258834.1"/>
</dbReference>
<organism evidence="4 5">
    <name type="scientific">Dioscorea cayennensis subsp. rotundata</name>
    <name type="common">White Guinea yam</name>
    <name type="synonym">Dioscorea rotundata</name>
    <dbReference type="NCBI Taxonomy" id="55577"/>
    <lineage>
        <taxon>Eukaryota</taxon>
        <taxon>Viridiplantae</taxon>
        <taxon>Streptophyta</taxon>
        <taxon>Embryophyta</taxon>
        <taxon>Tracheophyta</taxon>
        <taxon>Spermatophyta</taxon>
        <taxon>Magnoliopsida</taxon>
        <taxon>Liliopsida</taxon>
        <taxon>Dioscoreales</taxon>
        <taxon>Dioscoreaceae</taxon>
        <taxon>Dioscorea</taxon>
    </lineage>
</organism>
<dbReference type="Gene3D" id="1.10.110.10">
    <property type="entry name" value="Plant lipid-transfer and hydrophobic proteins"/>
    <property type="match status" value="1"/>
</dbReference>
<evidence type="ECO:0000256" key="1">
    <source>
        <dbReference type="RuleBase" id="RU000628"/>
    </source>
</evidence>
<dbReference type="InterPro" id="IPR036312">
    <property type="entry name" value="Bifun_inhib/LTP/seed_sf"/>
</dbReference>
<dbReference type="GeneID" id="120250072"/>
<feature type="domain" description="Bifunctional inhibitor/plant lipid transfer protein/seed storage helical" evidence="3">
    <location>
        <begin position="33"/>
        <end position="119"/>
    </location>
</feature>
<dbReference type="GO" id="GO:0008289">
    <property type="term" value="F:lipid binding"/>
    <property type="evidence" value="ECO:0007669"/>
    <property type="project" value="UniProtKB-KW"/>
</dbReference>
<dbReference type="AlphaFoldDB" id="A0AB40AJ51"/>
<reference evidence="5" key="1">
    <citation type="submission" date="2025-08" db="UniProtKB">
        <authorList>
            <consortium name="RefSeq"/>
        </authorList>
    </citation>
    <scope>IDENTIFICATION</scope>
</reference>
<accession>A0AB40AJ51</accession>
<comment type="similarity">
    <text evidence="1">Belongs to the plant LTP family.</text>
</comment>
<dbReference type="PRINTS" id="PR00382">
    <property type="entry name" value="LIPIDTRNSFER"/>
</dbReference>
<dbReference type="Proteomes" id="UP001515500">
    <property type="component" value="Chromosome 19"/>
</dbReference>
<evidence type="ECO:0000256" key="2">
    <source>
        <dbReference type="SAM" id="SignalP"/>
    </source>
</evidence>
<feature type="signal peptide" evidence="2">
    <location>
        <begin position="1"/>
        <end position="25"/>
    </location>
</feature>
<dbReference type="InterPro" id="IPR016140">
    <property type="entry name" value="Bifunc_inhib/LTP/seed_store"/>
</dbReference>
<feature type="chain" id="PRO_5044264899" description="Non-specific lipid-transfer protein" evidence="2">
    <location>
        <begin position="26"/>
        <end position="123"/>
    </location>
</feature>
<sequence length="123" mass="12789">MAINSGSIRAMTLVIVIMSSVLVTAQVHAALTCNQVYDALKPCISYVLKPNGSVPKACCDGISGLVKKAATTEDRRMACSCLNSAAKSAGRNVDLGPISSIPDKCNLSIPFKISANADCSKVN</sequence>
<dbReference type="SMART" id="SM00499">
    <property type="entry name" value="AAI"/>
    <property type="match status" value="1"/>
</dbReference>
<dbReference type="Pfam" id="PF00234">
    <property type="entry name" value="Tryp_alpha_amyl"/>
    <property type="match status" value="1"/>
</dbReference>
<proteinExistence type="inferred from homology"/>
<dbReference type="PANTHER" id="PTHR33076">
    <property type="entry name" value="NON-SPECIFIC LIPID-TRANSFER PROTEIN 2-RELATED"/>
    <property type="match status" value="1"/>
</dbReference>
<evidence type="ECO:0000313" key="4">
    <source>
        <dbReference type="Proteomes" id="UP001515500"/>
    </source>
</evidence>
<dbReference type="CDD" id="cd01960">
    <property type="entry name" value="nsLTP1"/>
    <property type="match status" value="1"/>
</dbReference>
<dbReference type="PROSITE" id="PS00597">
    <property type="entry name" value="PLANT_LTP"/>
    <property type="match status" value="1"/>
</dbReference>
<keyword evidence="4" id="KW-1185">Reference proteome</keyword>
<dbReference type="GO" id="GO:0006869">
    <property type="term" value="P:lipid transport"/>
    <property type="evidence" value="ECO:0007669"/>
    <property type="project" value="InterPro"/>
</dbReference>
<name>A0AB40AJ51_DIOCR</name>
<gene>
    <name evidence="5" type="primary">LOC120250072</name>
</gene>
<keyword evidence="1" id="KW-0813">Transport</keyword>
<dbReference type="InterPro" id="IPR000528">
    <property type="entry name" value="Plant_nsLTP"/>
</dbReference>
<comment type="function">
    <text evidence="1">Plant non-specific lipid-transfer proteins transfer phospholipids as well as galactolipids across membranes. May play a role in wax or cutin deposition in the cell walls of expanding epidermal cells and certain secretory tissues.</text>
</comment>
<keyword evidence="2" id="KW-0732">Signal</keyword>
<evidence type="ECO:0000313" key="5">
    <source>
        <dbReference type="RefSeq" id="XP_039114768.1"/>
    </source>
</evidence>